<feature type="domain" description="AB hydrolase-1" evidence="1">
    <location>
        <begin position="10"/>
        <end position="250"/>
    </location>
</feature>
<reference evidence="3" key="1">
    <citation type="submission" date="2016-02" db="EMBL/GenBank/DDBJ databases">
        <title>Draft genome sequence of Microdochium bolleyi, a fungal endophyte of beachgrass.</title>
        <authorList>
            <consortium name="DOE Joint Genome Institute"/>
            <person name="David A.S."/>
            <person name="May G."/>
            <person name="Haridas S."/>
            <person name="Lim J."/>
            <person name="Wang M."/>
            <person name="Labutti K."/>
            <person name="Lipzen A."/>
            <person name="Barry K."/>
            <person name="Grigoriev I.V."/>
        </authorList>
    </citation>
    <scope>NUCLEOTIDE SEQUENCE [LARGE SCALE GENOMIC DNA]</scope>
    <source>
        <strain evidence="3">J235TASD1</strain>
    </source>
</reference>
<dbReference type="PANTHER" id="PTHR37017:SF11">
    <property type="entry name" value="ESTERASE_LIPASE_THIOESTERASE DOMAIN-CONTAINING PROTEIN"/>
    <property type="match status" value="1"/>
</dbReference>
<dbReference type="GO" id="GO:0016787">
    <property type="term" value="F:hydrolase activity"/>
    <property type="evidence" value="ECO:0007669"/>
    <property type="project" value="UniProtKB-KW"/>
</dbReference>
<dbReference type="Gene3D" id="3.40.50.1820">
    <property type="entry name" value="alpha/beta hydrolase"/>
    <property type="match status" value="1"/>
</dbReference>
<protein>
    <submittedName>
        <fullName evidence="2">Alpha/beta hydrolase fold-1</fullName>
    </submittedName>
</protein>
<name>A0A136IUE9_9PEZI</name>
<dbReference type="Pfam" id="PF12697">
    <property type="entry name" value="Abhydrolase_6"/>
    <property type="match status" value="1"/>
</dbReference>
<dbReference type="EMBL" id="KQ964258">
    <property type="protein sequence ID" value="KXJ88429.1"/>
    <property type="molecule type" value="Genomic_DNA"/>
</dbReference>
<gene>
    <name evidence="2" type="ORF">Micbo1qcDRAFT_207163</name>
</gene>
<organism evidence="2 3">
    <name type="scientific">Microdochium bolleyi</name>
    <dbReference type="NCBI Taxonomy" id="196109"/>
    <lineage>
        <taxon>Eukaryota</taxon>
        <taxon>Fungi</taxon>
        <taxon>Dikarya</taxon>
        <taxon>Ascomycota</taxon>
        <taxon>Pezizomycotina</taxon>
        <taxon>Sordariomycetes</taxon>
        <taxon>Xylariomycetidae</taxon>
        <taxon>Xylariales</taxon>
        <taxon>Microdochiaceae</taxon>
        <taxon>Microdochium</taxon>
    </lineage>
</organism>
<accession>A0A136IUE9</accession>
<dbReference type="STRING" id="196109.A0A136IUE9"/>
<dbReference type="InterPro" id="IPR052897">
    <property type="entry name" value="Sec-Metab_Biosynth_Hydrolase"/>
</dbReference>
<evidence type="ECO:0000313" key="3">
    <source>
        <dbReference type="Proteomes" id="UP000070501"/>
    </source>
</evidence>
<sequence>MTTKENKPIVVLVHGACHTPGHFDLLLRALRADYQIIVPALPSVGWDDRVSGKSWTDDVALLHSLIDPHLDKGRQAIILGHSYGGVVVTHYAVGQSVAERAARGQKGGVVAVFYLAAIALPAGKAVSDVTAESTALKVQDIDADIKVSFLNAAAGSILYAADLADLYRGQPGAEAAAQAKSDALIALCGGHSIAAFGEPTVHAAAEVAAPKTYFVCVRDEALVPATQREMAKSCGAERVVELDAGHSPFLVGRHVKTIVQELATAANTAVGSS</sequence>
<dbReference type="InParanoid" id="A0A136IUE9"/>
<dbReference type="InterPro" id="IPR029058">
    <property type="entry name" value="AB_hydrolase_fold"/>
</dbReference>
<keyword evidence="3" id="KW-1185">Reference proteome</keyword>
<dbReference type="SUPFAM" id="SSF53474">
    <property type="entry name" value="alpha/beta-Hydrolases"/>
    <property type="match status" value="1"/>
</dbReference>
<dbReference type="OrthoDB" id="1263307at2759"/>
<dbReference type="InterPro" id="IPR000073">
    <property type="entry name" value="AB_hydrolase_1"/>
</dbReference>
<keyword evidence="2" id="KW-0378">Hydrolase</keyword>
<dbReference type="PANTHER" id="PTHR37017">
    <property type="entry name" value="AB HYDROLASE-1 DOMAIN-CONTAINING PROTEIN-RELATED"/>
    <property type="match status" value="1"/>
</dbReference>
<proteinExistence type="predicted"/>
<evidence type="ECO:0000313" key="2">
    <source>
        <dbReference type="EMBL" id="KXJ88429.1"/>
    </source>
</evidence>
<evidence type="ECO:0000259" key="1">
    <source>
        <dbReference type="Pfam" id="PF12697"/>
    </source>
</evidence>
<dbReference type="Proteomes" id="UP000070501">
    <property type="component" value="Unassembled WGS sequence"/>
</dbReference>
<dbReference type="AlphaFoldDB" id="A0A136IUE9"/>